<organism evidence="2 3">
    <name type="scientific">Mesorhizobium alhagi CCNWXJ12-2</name>
    <dbReference type="NCBI Taxonomy" id="1107882"/>
    <lineage>
        <taxon>Bacteria</taxon>
        <taxon>Pseudomonadati</taxon>
        <taxon>Pseudomonadota</taxon>
        <taxon>Alphaproteobacteria</taxon>
        <taxon>Hyphomicrobiales</taxon>
        <taxon>Phyllobacteriaceae</taxon>
        <taxon>Allomesorhizobium</taxon>
    </lineage>
</organism>
<dbReference type="Gene3D" id="3.40.50.1820">
    <property type="entry name" value="alpha/beta hydrolase"/>
    <property type="match status" value="1"/>
</dbReference>
<gene>
    <name evidence="2" type="ORF">MAXJ12_09468</name>
</gene>
<dbReference type="GO" id="GO:0016740">
    <property type="term" value="F:transferase activity"/>
    <property type="evidence" value="ECO:0007669"/>
    <property type="project" value="UniProtKB-KW"/>
</dbReference>
<dbReference type="Pfam" id="PF00561">
    <property type="entry name" value="Abhydrolase_1"/>
    <property type="match status" value="1"/>
</dbReference>
<dbReference type="InterPro" id="IPR000073">
    <property type="entry name" value="AB_hydrolase_1"/>
</dbReference>
<accession>H0HP18</accession>
<sequence>MRLFAREDGGGATPIVFLHGFGGCHGLWRPVTDALSPEHRTIAYDLPGHGASRGWPDAGPAKIAVRAVSTDLDARGIEKFHLVGHSFGGAVATLLASAKPQNVASLTVLAPGGYGPEINGALLRHYGAAVEPDEIRDCLAAMSGPSSAGPEEAVKVLAEMRRRPGQTEMLARIAAEISRDNRQGVISRDTLAALAMPVSVMWGTADPLLPYSQTEGLPSQFLLHSAEGFGHMLPEEAPRLVVDVVRRTVG</sequence>
<dbReference type="RefSeq" id="WP_008835529.1">
    <property type="nucleotide sequence ID" value="NZ_AHAM01000063.1"/>
</dbReference>
<dbReference type="InterPro" id="IPR050266">
    <property type="entry name" value="AB_hydrolase_sf"/>
</dbReference>
<keyword evidence="3" id="KW-1185">Reference proteome</keyword>
<dbReference type="AlphaFoldDB" id="H0HP18"/>
<dbReference type="InterPro" id="IPR029058">
    <property type="entry name" value="AB_hydrolase_fold"/>
</dbReference>
<keyword evidence="2" id="KW-0808">Transferase</keyword>
<dbReference type="Proteomes" id="UP000003250">
    <property type="component" value="Unassembled WGS sequence"/>
</dbReference>
<dbReference type="GO" id="GO:0016020">
    <property type="term" value="C:membrane"/>
    <property type="evidence" value="ECO:0007669"/>
    <property type="project" value="TreeGrafter"/>
</dbReference>
<dbReference type="OrthoDB" id="9804723at2"/>
<dbReference type="PATRIC" id="fig|1107882.3.peg.1860"/>
<dbReference type="PROSITE" id="PS51257">
    <property type="entry name" value="PROKAR_LIPOPROTEIN"/>
    <property type="match status" value="1"/>
</dbReference>
<reference evidence="2 3" key="1">
    <citation type="journal article" date="2012" name="J. Bacteriol.">
        <title>Draft Genome Sequence of Mesorhizobium alhagi CCNWXJ12-2T, a Novel Salt-Resistant Species Isolated from the Desert of Northwestern China.</title>
        <authorList>
            <person name="Zhou M."/>
            <person name="Chen W."/>
            <person name="Chen H."/>
            <person name="Wei G."/>
        </authorList>
    </citation>
    <scope>NUCLEOTIDE SEQUENCE [LARGE SCALE GENOMIC DNA]</scope>
    <source>
        <strain evidence="2 3">CCNWXJ12-2</strain>
    </source>
</reference>
<proteinExistence type="predicted"/>
<dbReference type="PANTHER" id="PTHR43798">
    <property type="entry name" value="MONOACYLGLYCEROL LIPASE"/>
    <property type="match status" value="1"/>
</dbReference>
<dbReference type="SUPFAM" id="SSF53474">
    <property type="entry name" value="alpha/beta-Hydrolases"/>
    <property type="match status" value="1"/>
</dbReference>
<evidence type="ECO:0000313" key="3">
    <source>
        <dbReference type="Proteomes" id="UP000003250"/>
    </source>
</evidence>
<dbReference type="PRINTS" id="PR00111">
    <property type="entry name" value="ABHYDROLASE"/>
</dbReference>
<dbReference type="EMBL" id="AHAM01000063">
    <property type="protein sequence ID" value="EHK57546.1"/>
    <property type="molecule type" value="Genomic_DNA"/>
</dbReference>
<protein>
    <submittedName>
        <fullName evidence="2">Dihydrolipoamide S-acetyltransferase</fullName>
    </submittedName>
</protein>
<evidence type="ECO:0000313" key="2">
    <source>
        <dbReference type="EMBL" id="EHK57546.1"/>
    </source>
</evidence>
<feature type="domain" description="AB hydrolase-1" evidence="1">
    <location>
        <begin position="14"/>
        <end position="111"/>
    </location>
</feature>
<evidence type="ECO:0000259" key="1">
    <source>
        <dbReference type="Pfam" id="PF00561"/>
    </source>
</evidence>
<dbReference type="PANTHER" id="PTHR43798:SF33">
    <property type="entry name" value="HYDROLASE, PUTATIVE (AFU_ORTHOLOGUE AFUA_2G14860)-RELATED"/>
    <property type="match status" value="1"/>
</dbReference>
<name>H0HP18_9HYPH</name>